<dbReference type="AlphaFoldDB" id="A0A0D1BZI3"/>
<comment type="similarity">
    <text evidence="2">Belongs to the TUBGCP family.</text>
</comment>
<dbReference type="OMA" id="SWARLIN"/>
<dbReference type="GO" id="GO:0000930">
    <property type="term" value="C:gamma-tubulin complex"/>
    <property type="evidence" value="ECO:0000318"/>
    <property type="project" value="GO_Central"/>
</dbReference>
<evidence type="ECO:0000256" key="4">
    <source>
        <dbReference type="ARBA" id="ARBA00022701"/>
    </source>
</evidence>
<comment type="subcellular location">
    <subcellularLocation>
        <location evidence="1">Cytoplasm</location>
        <location evidence="1">Cytoskeleton</location>
    </subcellularLocation>
</comment>
<dbReference type="InterPro" id="IPR007259">
    <property type="entry name" value="GCP"/>
</dbReference>
<evidence type="ECO:0000259" key="7">
    <source>
        <dbReference type="Pfam" id="PF04130"/>
    </source>
</evidence>
<feature type="domain" description="Gamma tubulin complex component protein N-terminal" evidence="8">
    <location>
        <begin position="282"/>
        <end position="541"/>
    </location>
</feature>
<keyword evidence="4" id="KW-0493">Microtubule</keyword>
<dbReference type="PANTHER" id="PTHR19302:SF70">
    <property type="entry name" value="GAMMA-TUBULIN COMPLEX COMPONENT 6"/>
    <property type="match status" value="1"/>
</dbReference>
<dbReference type="InterPro" id="IPR041470">
    <property type="entry name" value="GCP_N"/>
</dbReference>
<keyword evidence="3" id="KW-0963">Cytoplasm</keyword>
<evidence type="ECO:0000256" key="5">
    <source>
        <dbReference type="ARBA" id="ARBA00023212"/>
    </source>
</evidence>
<gene>
    <name evidence="9" type="ORF">UMAG_04975</name>
</gene>
<feature type="region of interest" description="Disordered" evidence="6">
    <location>
        <begin position="598"/>
        <end position="625"/>
    </location>
</feature>
<keyword evidence="5" id="KW-0206">Cytoskeleton</keyword>
<evidence type="ECO:0000313" key="10">
    <source>
        <dbReference type="Proteomes" id="UP000000561"/>
    </source>
</evidence>
<evidence type="ECO:0000313" key="9">
    <source>
        <dbReference type="EMBL" id="KIS67107.1"/>
    </source>
</evidence>
<dbReference type="OrthoDB" id="775571at2759"/>
<accession>A0A0D1BZI3</accession>
<dbReference type="PANTHER" id="PTHR19302">
    <property type="entry name" value="GAMMA TUBULIN COMPLEX PROTEIN"/>
    <property type="match status" value="1"/>
</dbReference>
<organism evidence="9 10">
    <name type="scientific">Mycosarcoma maydis</name>
    <name type="common">Corn smut fungus</name>
    <name type="synonym">Ustilago maydis</name>
    <dbReference type="NCBI Taxonomy" id="5270"/>
    <lineage>
        <taxon>Eukaryota</taxon>
        <taxon>Fungi</taxon>
        <taxon>Dikarya</taxon>
        <taxon>Basidiomycota</taxon>
        <taxon>Ustilaginomycotina</taxon>
        <taxon>Ustilaginomycetes</taxon>
        <taxon>Ustilaginales</taxon>
        <taxon>Ustilaginaceae</taxon>
        <taxon>Mycosarcoma</taxon>
    </lineage>
</organism>
<reference evidence="9 10" key="1">
    <citation type="journal article" date="2006" name="Nature">
        <title>Insights from the genome of the biotrophic fungal plant pathogen Ustilago maydis.</title>
        <authorList>
            <person name="Kamper J."/>
            <person name="Kahmann R."/>
            <person name="Bolker M."/>
            <person name="Ma L.J."/>
            <person name="Brefort T."/>
            <person name="Saville B.J."/>
            <person name="Banuett F."/>
            <person name="Kronstad J.W."/>
            <person name="Gold S.E."/>
            <person name="Muller O."/>
            <person name="Perlin M.H."/>
            <person name="Wosten H.A."/>
            <person name="de Vries R."/>
            <person name="Ruiz-Herrera J."/>
            <person name="Reynaga-Pena C.G."/>
            <person name="Snetselaar K."/>
            <person name="McCann M."/>
            <person name="Perez-Martin J."/>
            <person name="Feldbrugge M."/>
            <person name="Basse C.W."/>
            <person name="Steinberg G."/>
            <person name="Ibeas J.I."/>
            <person name="Holloman W."/>
            <person name="Guzman P."/>
            <person name="Farman M."/>
            <person name="Stajich J.E."/>
            <person name="Sentandreu R."/>
            <person name="Gonzalez-Prieto J.M."/>
            <person name="Kennell J.C."/>
            <person name="Molina L."/>
            <person name="Schirawski J."/>
            <person name="Mendoza-Mendoza A."/>
            <person name="Greilinger D."/>
            <person name="Munch K."/>
            <person name="Rossel N."/>
            <person name="Scherer M."/>
            <person name="Vranes M."/>
            <person name="Ladendorf O."/>
            <person name="Vincon V."/>
            <person name="Fuchs U."/>
            <person name="Sandrock B."/>
            <person name="Meng S."/>
            <person name="Ho E.C."/>
            <person name="Cahill M.J."/>
            <person name="Boyce K.J."/>
            <person name="Klose J."/>
            <person name="Klosterman S.J."/>
            <person name="Deelstra H.J."/>
            <person name="Ortiz-Castellanos L."/>
            <person name="Li W."/>
            <person name="Sanchez-Alonso P."/>
            <person name="Schreier P.H."/>
            <person name="Hauser-Hahn I."/>
            <person name="Vaupel M."/>
            <person name="Koopmann E."/>
            <person name="Friedrich G."/>
            <person name="Voss H."/>
            <person name="Schluter T."/>
            <person name="Margolis J."/>
            <person name="Platt D."/>
            <person name="Swimmer C."/>
            <person name="Gnirke A."/>
            <person name="Chen F."/>
            <person name="Vysotskaia V."/>
            <person name="Mannhaupt G."/>
            <person name="Guldener U."/>
            <person name="Munsterkotter M."/>
            <person name="Haase D."/>
            <person name="Oesterheld M."/>
            <person name="Mewes H.W."/>
            <person name="Mauceli E.W."/>
            <person name="DeCaprio D."/>
            <person name="Wade C.M."/>
            <person name="Butler J."/>
            <person name="Young S."/>
            <person name="Jaffe D.B."/>
            <person name="Calvo S."/>
            <person name="Nusbaum C."/>
            <person name="Galagan J."/>
            <person name="Birren B.W."/>
        </authorList>
    </citation>
    <scope>NUCLEOTIDE SEQUENCE [LARGE SCALE GENOMIC DNA]</scope>
    <source>
        <strain evidence="10">DSM 14603 / FGSC 9021 / UM521</strain>
    </source>
</reference>
<name>A0A0D1BZI3_MYCMD</name>
<dbReference type="InterPro" id="IPR042241">
    <property type="entry name" value="GCP_C_sf"/>
</dbReference>
<dbReference type="GO" id="GO:0031122">
    <property type="term" value="P:cytoplasmic microtubule organization"/>
    <property type="evidence" value="ECO:0000318"/>
    <property type="project" value="GO_Central"/>
</dbReference>
<dbReference type="RefSeq" id="XP_011391281.1">
    <property type="nucleotide sequence ID" value="XM_011392979.1"/>
</dbReference>
<dbReference type="Proteomes" id="UP000000561">
    <property type="component" value="Chromosome 15"/>
</dbReference>
<feature type="compositionally biased region" description="Polar residues" evidence="6">
    <location>
        <begin position="600"/>
        <end position="610"/>
    </location>
</feature>
<dbReference type="Pfam" id="PF17681">
    <property type="entry name" value="GCP_N_terminal"/>
    <property type="match status" value="1"/>
</dbReference>
<evidence type="ECO:0000256" key="1">
    <source>
        <dbReference type="ARBA" id="ARBA00004245"/>
    </source>
</evidence>
<dbReference type="GO" id="GO:0005874">
    <property type="term" value="C:microtubule"/>
    <property type="evidence" value="ECO:0007669"/>
    <property type="project" value="UniProtKB-KW"/>
</dbReference>
<dbReference type="EMBL" id="CM003154">
    <property type="protein sequence ID" value="KIS67107.1"/>
    <property type="molecule type" value="Genomic_DNA"/>
</dbReference>
<dbReference type="GO" id="GO:0051225">
    <property type="term" value="P:spindle assembly"/>
    <property type="evidence" value="ECO:0000318"/>
    <property type="project" value="GO_Central"/>
</dbReference>
<keyword evidence="10" id="KW-1185">Reference proteome</keyword>
<evidence type="ECO:0008006" key="11">
    <source>
        <dbReference type="Google" id="ProtNLM"/>
    </source>
</evidence>
<dbReference type="InterPro" id="IPR040457">
    <property type="entry name" value="GCP_C"/>
</dbReference>
<evidence type="ECO:0000256" key="3">
    <source>
        <dbReference type="ARBA" id="ARBA00022490"/>
    </source>
</evidence>
<dbReference type="KEGG" id="uma:UMAG_04975"/>
<evidence type="ECO:0000256" key="6">
    <source>
        <dbReference type="SAM" id="MobiDB-lite"/>
    </source>
</evidence>
<dbReference type="GeneID" id="23564992"/>
<protein>
    <recommendedName>
        <fullName evidence="11">Spindle pole body component</fullName>
    </recommendedName>
</protein>
<dbReference type="GO" id="GO:0000922">
    <property type="term" value="C:spindle pole"/>
    <property type="evidence" value="ECO:0007669"/>
    <property type="project" value="InterPro"/>
</dbReference>
<evidence type="ECO:0000259" key="8">
    <source>
        <dbReference type="Pfam" id="PF17681"/>
    </source>
</evidence>
<dbReference type="VEuPathDB" id="FungiDB:UMAG_04975"/>
<proteinExistence type="inferred from homology"/>
<dbReference type="GO" id="GO:0005816">
    <property type="term" value="C:spindle pole body"/>
    <property type="evidence" value="ECO:0007669"/>
    <property type="project" value="UniProtKB-ARBA"/>
</dbReference>
<dbReference type="Gene3D" id="1.20.120.1900">
    <property type="entry name" value="Gamma-tubulin complex, C-terminal domain"/>
    <property type="match status" value="1"/>
</dbReference>
<dbReference type="GO" id="GO:0051321">
    <property type="term" value="P:meiotic cell cycle"/>
    <property type="evidence" value="ECO:0000318"/>
    <property type="project" value="GO_Central"/>
</dbReference>
<dbReference type="Pfam" id="PF04130">
    <property type="entry name" value="GCP_C_terminal"/>
    <property type="match status" value="1"/>
</dbReference>
<dbReference type="GO" id="GO:0000278">
    <property type="term" value="P:mitotic cell cycle"/>
    <property type="evidence" value="ECO:0000318"/>
    <property type="project" value="GO_Central"/>
</dbReference>
<dbReference type="STRING" id="237631.A0A0D1BZI3"/>
<evidence type="ECO:0000256" key="2">
    <source>
        <dbReference type="ARBA" id="ARBA00010337"/>
    </source>
</evidence>
<dbReference type="GO" id="GO:0043015">
    <property type="term" value="F:gamma-tubulin binding"/>
    <property type="evidence" value="ECO:0000318"/>
    <property type="project" value="GO_Central"/>
</dbReference>
<dbReference type="InParanoid" id="A0A0D1BZI3"/>
<feature type="region of interest" description="Disordered" evidence="6">
    <location>
        <begin position="74"/>
        <end position="113"/>
    </location>
</feature>
<dbReference type="eggNOG" id="KOG2000">
    <property type="taxonomic scope" value="Eukaryota"/>
</dbReference>
<feature type="domain" description="Gamma tubulin complex component C-terminal" evidence="7">
    <location>
        <begin position="748"/>
        <end position="1215"/>
    </location>
</feature>
<dbReference type="GO" id="GO:0007020">
    <property type="term" value="P:microtubule nucleation"/>
    <property type="evidence" value="ECO:0000318"/>
    <property type="project" value="GO_Central"/>
</dbReference>
<sequence>MTFEPLDVLRVSPLPSLNLEQSALVRDQLVSSTLLSPVSQTQADTYRIEPLVEQPQPGFDPVLVAFSKRTTHHQLESAQIHDPSPFRSLGADKDGYLDSSPGPSRRTVHRSASDSSLNSFESSIWDDALHSPLRPASVKFRGPPAKPWVLDLAVAESYSSSQKDVLEAIHELPLEESWSQAQDQHLAPVHPLQDVVRSLVNTATTGTSSDHFQWDSDSASFVWAATLQHCKNVRQLRRRYKEQATLRASLAAAGDDVDPPPLLPTAMMQPWIGSERILGWSQAASDSVIRPLLDIGALLRRIDDRTLAIHRSSATLCSEATALAAALDTVVTWFKAELATQSSTLVSNSSASVKCSAVLNAHAELETCFAVLKNLGNLLSCGQPRTPPFRPLTWLESTHATLSHLHAHLAASLASGASSLPSAVLAYLLDRTSVTWRQQVARWVGFPGFESDRTGELDDRPSVLKSGSSSNTAHISTPWSGAVVDWSLDERGEEDVGYTLKPSAVPSFLPFRHARAFLEAGRALRLLKKAAPQDHPLVHQWSLNAQERASAKRVSLPTWRWSLLESKLQVDAIEDHILQFKREIVRWRRQRRKTIDGSVGTFSTTSSPLDSSPALPQPAGETDKHMGRVQTNEAPLDPVDDQLARMSQLFASLPGVTNSTLSAAIFTDTEQEPLLSSKADLAKKQEESLVLYLSSAACPPNAQDAISQSAFDRVTQASLVAPFESWARLINMSLISVFFQDLGLGTYLETCKRFLLLGSLHFERQVVSSLFDVDQASVLDAASASSGRAVVAMNQRLTAEGAWPPNDSLLSSALNTAVIETVSSMRHAHEEKLHRTGKTEDAISLAFKDLDERLSFAVVEPRSTSSSTRSKSKTKPRSKPTWTDPSSIDALDWLTLSFHPPPLISPLLTQLAQSRYQRLWNMLLRIKRCKVAMRSAWACTFKSTSAAFTFDFRTRSVMQQFRWELNHFLDCFGGFVEEVGIESHWSGFMHRLQRVKREVSDELCSRGRSAAAAQGDPAEAGDGDLDDEVLEEEERAALMTSSLELKDVFSLARYHERVLDRMLSTCFLKSKQAALLAIVNDLLQTVLDFSQLCLDFHTPWSTAVEPPTFDDFNNLHRYFRSRLDVLIQALAMLKDRSPTTTNASNSAALPDDMRGETAKRRLDVEAEKLRLVQEQQQDLRTLDVDREGRSVQERERQGVASVEVLLVRLNASGFYADLG</sequence>